<evidence type="ECO:0000259" key="12">
    <source>
        <dbReference type="Pfam" id="PF01052"/>
    </source>
</evidence>
<keyword evidence="7" id="KW-0997">Cell inner membrane</keyword>
<dbReference type="InterPro" id="IPR028976">
    <property type="entry name" value="CheC-like_sf"/>
</dbReference>
<dbReference type="SUPFAM" id="SSF103039">
    <property type="entry name" value="CheC-like"/>
    <property type="match status" value="1"/>
</dbReference>
<keyword evidence="8" id="KW-0283">Flagellar rotation</keyword>
<accession>A0AAE2VY94</accession>
<dbReference type="InterPro" id="IPR001543">
    <property type="entry name" value="FliN-like_C"/>
</dbReference>
<keyword evidence="13" id="KW-0969">Cilium</keyword>
<dbReference type="PANTHER" id="PTHR30034:SF3">
    <property type="entry name" value="FLAGELLAR MOTOR SWITCH PROTEIN FLIM"/>
    <property type="match status" value="1"/>
</dbReference>
<dbReference type="GO" id="GO:0071978">
    <property type="term" value="P:bacterial-type flagellum-dependent swarming motility"/>
    <property type="evidence" value="ECO:0007669"/>
    <property type="project" value="TreeGrafter"/>
</dbReference>
<evidence type="ECO:0000256" key="5">
    <source>
        <dbReference type="ARBA" id="ARBA00022475"/>
    </source>
</evidence>
<dbReference type="Pfam" id="PF01052">
    <property type="entry name" value="FliMN_C"/>
    <property type="match status" value="1"/>
</dbReference>
<comment type="function">
    <text evidence="11">FliM is one of three proteins (FliG, FliN, FliM) that forms the rotor-mounted switch complex (C ring), located at the base of the basal body. This complex interacts with the CheY and CheZ chemotaxis proteins, in addition to contacting components of the motor that determine the direction of flagellar rotation.</text>
</comment>
<evidence type="ECO:0000256" key="10">
    <source>
        <dbReference type="ARBA" id="ARBA00023143"/>
    </source>
</evidence>
<sequence length="284" mass="30422">MLDIIGARLVENLAEAFSDLTRTSCEASMVSLDYITMDQVAADVPTPVLMAVGIGKPFDGEILIAIDKVTLLATSELMLGGSAKHLDVDGVESFTAIELGFGERVAAAVLAELQRALTVVSGSALELERVETDPEAAAVAKHNSLCARIKVSVAIAGHQGAVDVIIPYDALEPIRPDLGKVYFGDRGDGQSSWHDMIGSQIERAHMTLEVLLAEEAIPIQQIMAWKPGDTINFGIEEGQDATMICADTPMFKVSIGKRNNGFVAVQITEELKLKKELETDGDDN</sequence>
<dbReference type="CDD" id="cd17908">
    <property type="entry name" value="FliM"/>
    <property type="match status" value="1"/>
</dbReference>
<gene>
    <name evidence="13" type="ORF">JQV55_08515</name>
</gene>
<dbReference type="GO" id="GO:0005886">
    <property type="term" value="C:plasma membrane"/>
    <property type="evidence" value="ECO:0007669"/>
    <property type="project" value="UniProtKB-SubCell"/>
</dbReference>
<dbReference type="SUPFAM" id="SSF101801">
    <property type="entry name" value="Surface presentation of antigens (SPOA)"/>
    <property type="match status" value="1"/>
</dbReference>
<name>A0AAE2VY94_9RHOB</name>
<evidence type="ECO:0000256" key="3">
    <source>
        <dbReference type="ARBA" id="ARBA00011049"/>
    </source>
</evidence>
<proteinExistence type="inferred from homology"/>
<evidence type="ECO:0000256" key="2">
    <source>
        <dbReference type="ARBA" id="ARBA00004417"/>
    </source>
</evidence>
<evidence type="ECO:0000256" key="1">
    <source>
        <dbReference type="ARBA" id="ARBA00004117"/>
    </source>
</evidence>
<dbReference type="Proteomes" id="UP000732193">
    <property type="component" value="Unassembled WGS sequence"/>
</dbReference>
<keyword evidence="10" id="KW-0975">Bacterial flagellum</keyword>
<reference evidence="13 14" key="1">
    <citation type="submission" date="2021-01" db="EMBL/GenBank/DDBJ databases">
        <title>Diatom-associated Roseobacters Show Island Model of Population Structure.</title>
        <authorList>
            <person name="Qu L."/>
            <person name="Feng X."/>
            <person name="Chen Y."/>
            <person name="Li L."/>
            <person name="Wang X."/>
            <person name="Hu Z."/>
            <person name="Wang H."/>
            <person name="Luo H."/>
        </authorList>
    </citation>
    <scope>NUCLEOTIDE SEQUENCE [LARGE SCALE GENOMIC DNA]</scope>
    <source>
        <strain evidence="13 14">TR60-84</strain>
    </source>
</reference>
<comment type="caution">
    <text evidence="13">The sequence shown here is derived from an EMBL/GenBank/DDBJ whole genome shotgun (WGS) entry which is preliminary data.</text>
</comment>
<dbReference type="GO" id="GO:0050918">
    <property type="term" value="P:positive chemotaxis"/>
    <property type="evidence" value="ECO:0007669"/>
    <property type="project" value="TreeGrafter"/>
</dbReference>
<dbReference type="PANTHER" id="PTHR30034">
    <property type="entry name" value="FLAGELLAR MOTOR SWITCH PROTEIN FLIM"/>
    <property type="match status" value="1"/>
</dbReference>
<keyword evidence="13" id="KW-0966">Cell projection</keyword>
<evidence type="ECO:0000313" key="14">
    <source>
        <dbReference type="Proteomes" id="UP000732193"/>
    </source>
</evidence>
<feature type="domain" description="Flagellar motor switch protein FliN-like C-terminal" evidence="12">
    <location>
        <begin position="200"/>
        <end position="270"/>
    </location>
</feature>
<keyword evidence="6" id="KW-0145">Chemotaxis</keyword>
<comment type="subcellular location">
    <subcellularLocation>
        <location evidence="1">Bacterial flagellum basal body</location>
    </subcellularLocation>
    <subcellularLocation>
        <location evidence="2">Cell inner membrane</location>
        <topology evidence="2">Peripheral membrane protein</topology>
    </subcellularLocation>
</comment>
<dbReference type="GO" id="GO:0003774">
    <property type="term" value="F:cytoskeletal motor activity"/>
    <property type="evidence" value="ECO:0007669"/>
    <property type="project" value="InterPro"/>
</dbReference>
<dbReference type="Gene3D" id="3.40.1550.10">
    <property type="entry name" value="CheC-like"/>
    <property type="match status" value="1"/>
</dbReference>
<dbReference type="Gene3D" id="2.30.330.10">
    <property type="entry name" value="SpoA-like"/>
    <property type="match status" value="1"/>
</dbReference>
<protein>
    <recommendedName>
        <fullName evidence="4">Flagellar motor switch protein FliM</fullName>
    </recommendedName>
</protein>
<evidence type="ECO:0000256" key="9">
    <source>
        <dbReference type="ARBA" id="ARBA00023136"/>
    </source>
</evidence>
<dbReference type="InterPro" id="IPR036429">
    <property type="entry name" value="SpoA-like_sf"/>
</dbReference>
<evidence type="ECO:0000256" key="6">
    <source>
        <dbReference type="ARBA" id="ARBA00022500"/>
    </source>
</evidence>
<dbReference type="GO" id="GO:0009425">
    <property type="term" value="C:bacterial-type flagellum basal body"/>
    <property type="evidence" value="ECO:0007669"/>
    <property type="project" value="UniProtKB-SubCell"/>
</dbReference>
<dbReference type="InterPro" id="IPR001689">
    <property type="entry name" value="Flag_FliM"/>
</dbReference>
<organism evidence="13 14">
    <name type="scientific">Sulfitobacter geojensis</name>
    <dbReference type="NCBI Taxonomy" id="1342299"/>
    <lineage>
        <taxon>Bacteria</taxon>
        <taxon>Pseudomonadati</taxon>
        <taxon>Pseudomonadota</taxon>
        <taxon>Alphaproteobacteria</taxon>
        <taxon>Rhodobacterales</taxon>
        <taxon>Roseobacteraceae</taxon>
        <taxon>Sulfitobacter</taxon>
    </lineage>
</organism>
<keyword evidence="13" id="KW-0282">Flagellum</keyword>
<evidence type="ECO:0000313" key="13">
    <source>
        <dbReference type="EMBL" id="MBM1713602.1"/>
    </source>
</evidence>
<dbReference type="Pfam" id="PF02154">
    <property type="entry name" value="FliM"/>
    <property type="match status" value="1"/>
</dbReference>
<evidence type="ECO:0000256" key="7">
    <source>
        <dbReference type="ARBA" id="ARBA00022519"/>
    </source>
</evidence>
<evidence type="ECO:0000256" key="8">
    <source>
        <dbReference type="ARBA" id="ARBA00022779"/>
    </source>
</evidence>
<keyword evidence="14" id="KW-1185">Reference proteome</keyword>
<keyword evidence="9" id="KW-0472">Membrane</keyword>
<comment type="similarity">
    <text evidence="3">Belongs to the FliM family.</text>
</comment>
<dbReference type="AlphaFoldDB" id="A0AAE2VY94"/>
<dbReference type="EMBL" id="JAFBRM010000002">
    <property type="protein sequence ID" value="MBM1713602.1"/>
    <property type="molecule type" value="Genomic_DNA"/>
</dbReference>
<keyword evidence="5" id="KW-1003">Cell membrane</keyword>
<evidence type="ECO:0000256" key="11">
    <source>
        <dbReference type="ARBA" id="ARBA00025044"/>
    </source>
</evidence>
<evidence type="ECO:0000256" key="4">
    <source>
        <dbReference type="ARBA" id="ARBA00021898"/>
    </source>
</evidence>